<feature type="transmembrane region" description="Helical" evidence="1">
    <location>
        <begin position="50"/>
        <end position="70"/>
    </location>
</feature>
<feature type="transmembrane region" description="Helical" evidence="1">
    <location>
        <begin position="104"/>
        <end position="123"/>
    </location>
</feature>
<evidence type="ECO:0000313" key="2">
    <source>
        <dbReference type="EMBL" id="ASO05279.1"/>
    </source>
</evidence>
<dbReference type="InterPro" id="IPR009732">
    <property type="entry name" value="DUF1304"/>
</dbReference>
<sequence>METLSNIFIAIIALEHLYILYMEMFAWETLGKKTFRKALPEHMFKPTKGLAANQGLYNGFLAAGLIWTFFIEDQTWSTNISIFFLCCVAIAGIFGALTASKKIFVVQALPAIIALLLQLLVSYSV</sequence>
<evidence type="ECO:0000256" key="1">
    <source>
        <dbReference type="SAM" id="Phobius"/>
    </source>
</evidence>
<dbReference type="PANTHER" id="PTHR38446:SF1">
    <property type="entry name" value="BLL0914 PROTEIN"/>
    <property type="match status" value="1"/>
</dbReference>
<dbReference type="Proteomes" id="UP000204551">
    <property type="component" value="Chromosome"/>
</dbReference>
<protein>
    <submittedName>
        <fullName evidence="2">Membrane protein</fullName>
    </submittedName>
</protein>
<dbReference type="eggNOG" id="COG3759">
    <property type="taxonomic scope" value="Bacteria"/>
</dbReference>
<name>A0A221UV64_9FLAO</name>
<proteinExistence type="predicted"/>
<dbReference type="KEGG" id="aalg:AREALGSMS7_01815"/>
<keyword evidence="1" id="KW-0812">Transmembrane</keyword>
<gene>
    <name evidence="2" type="ORF">AREALGSMS7_01815</name>
</gene>
<accession>A0A221UV64</accession>
<reference evidence="2 3" key="1">
    <citation type="submission" date="2017-07" db="EMBL/GenBank/DDBJ databases">
        <title>Genome Sequence of Arenibacter algicola Strain SMS7 Isolated from a culture of the Diatom Skeletonema marinoi.</title>
        <authorList>
            <person name="Topel M."/>
            <person name="Pinder M.I.M."/>
            <person name="Johansson O.N."/>
            <person name="Kourtchenko O."/>
            <person name="Godhe A."/>
            <person name="Clarke A.K."/>
        </authorList>
    </citation>
    <scope>NUCLEOTIDE SEQUENCE [LARGE SCALE GENOMIC DNA]</scope>
    <source>
        <strain evidence="2 3">SMS7</strain>
    </source>
</reference>
<keyword evidence="1" id="KW-0472">Membrane</keyword>
<dbReference type="STRING" id="616991.GCA_000733925_00191"/>
<keyword evidence="1" id="KW-1133">Transmembrane helix</keyword>
<dbReference type="Pfam" id="PF06993">
    <property type="entry name" value="DUF1304"/>
    <property type="match status" value="1"/>
</dbReference>
<evidence type="ECO:0000313" key="3">
    <source>
        <dbReference type="Proteomes" id="UP000204551"/>
    </source>
</evidence>
<dbReference type="AlphaFoldDB" id="A0A221UV64"/>
<feature type="transmembrane region" description="Helical" evidence="1">
    <location>
        <begin position="76"/>
        <end position="97"/>
    </location>
</feature>
<feature type="transmembrane region" description="Helical" evidence="1">
    <location>
        <begin position="6"/>
        <end position="30"/>
    </location>
</feature>
<organism evidence="2 3">
    <name type="scientific">Arenibacter algicola</name>
    <dbReference type="NCBI Taxonomy" id="616991"/>
    <lineage>
        <taxon>Bacteria</taxon>
        <taxon>Pseudomonadati</taxon>
        <taxon>Bacteroidota</taxon>
        <taxon>Flavobacteriia</taxon>
        <taxon>Flavobacteriales</taxon>
        <taxon>Flavobacteriaceae</taxon>
        <taxon>Arenibacter</taxon>
    </lineage>
</organism>
<dbReference type="PANTHER" id="PTHR38446">
    <property type="entry name" value="BLL0914 PROTEIN"/>
    <property type="match status" value="1"/>
</dbReference>
<dbReference type="RefSeq" id="WP_093980528.1">
    <property type="nucleotide sequence ID" value="NZ_CP022515.1"/>
</dbReference>
<dbReference type="EMBL" id="CP022515">
    <property type="protein sequence ID" value="ASO05279.1"/>
    <property type="molecule type" value="Genomic_DNA"/>
</dbReference>